<dbReference type="CDD" id="cd16352">
    <property type="entry name" value="CheD"/>
    <property type="match status" value="1"/>
</dbReference>
<dbReference type="InterPro" id="IPR005659">
    <property type="entry name" value="Chemorcpt_Glu_NH3ase_CheD"/>
</dbReference>
<evidence type="ECO:0000313" key="5">
    <source>
        <dbReference type="Proteomes" id="UP000326170"/>
    </source>
</evidence>
<dbReference type="GeneID" id="42301528"/>
<dbReference type="KEGG" id="nas:GCU68_10750"/>
<proteinExistence type="inferred from homology"/>
<dbReference type="GO" id="GO:0006935">
    <property type="term" value="P:chemotaxis"/>
    <property type="evidence" value="ECO:0007669"/>
    <property type="project" value="UniProtKB-UniRule"/>
</dbReference>
<dbReference type="RefSeq" id="WP_152941480.1">
    <property type="nucleotide sequence ID" value="NZ_CP045488.1"/>
</dbReference>
<name>A0A5P9P4S6_9EURY</name>
<evidence type="ECO:0000256" key="2">
    <source>
        <dbReference type="ARBA" id="ARBA00022801"/>
    </source>
</evidence>
<evidence type="ECO:0000256" key="1">
    <source>
        <dbReference type="ARBA" id="ARBA00022500"/>
    </source>
</evidence>
<keyword evidence="5" id="KW-1185">Reference proteome</keyword>
<dbReference type="OrthoDB" id="10499at2157"/>
<comment type="similarity">
    <text evidence="3">Belongs to the CheD family.</text>
</comment>
<dbReference type="AlphaFoldDB" id="A0A5P9P4S6"/>
<dbReference type="HAMAP" id="MF_01440">
    <property type="entry name" value="CheD"/>
    <property type="match status" value="1"/>
</dbReference>
<sequence>MKTYGSEPGAPTPVQVGISELVVSDGDDTLKSYGLGSCLAIALYDPDSDIGGLAHVMLPDGDAAENSDRKPGKYADTAIRALLRRMVEQGASYIAVEAKIAGGSDMFEFESFGEGVGQRNIAAARDELEKLGVPLVAEDVGGEHGRTVEFTPGTGTLVVKTANEDADNGVLEL</sequence>
<dbReference type="PANTHER" id="PTHR35147">
    <property type="entry name" value="CHEMORECEPTOR GLUTAMINE DEAMIDASE CHED-RELATED"/>
    <property type="match status" value="1"/>
</dbReference>
<accession>A0A5P9P4S6</accession>
<dbReference type="Proteomes" id="UP000326170">
    <property type="component" value="Chromosome"/>
</dbReference>
<dbReference type="GO" id="GO:0050568">
    <property type="term" value="F:protein-glutamine glutaminase activity"/>
    <property type="evidence" value="ECO:0007669"/>
    <property type="project" value="UniProtKB-UniRule"/>
</dbReference>
<dbReference type="Pfam" id="PF03975">
    <property type="entry name" value="CheD"/>
    <property type="match status" value="1"/>
</dbReference>
<organism evidence="4 5">
    <name type="scientific">Natronorubrum aibiense</name>
    <dbReference type="NCBI Taxonomy" id="348826"/>
    <lineage>
        <taxon>Archaea</taxon>
        <taxon>Methanobacteriati</taxon>
        <taxon>Methanobacteriota</taxon>
        <taxon>Stenosarchaea group</taxon>
        <taxon>Halobacteria</taxon>
        <taxon>Halobacteriales</taxon>
        <taxon>Natrialbaceae</taxon>
        <taxon>Natronorubrum</taxon>
    </lineage>
</organism>
<protein>
    <recommendedName>
        <fullName evidence="3">Probable chemoreceptor glutamine deamidase CheD</fullName>
        <ecNumber evidence="3">3.5.1.44</ecNumber>
    </recommendedName>
</protein>
<evidence type="ECO:0000313" key="4">
    <source>
        <dbReference type="EMBL" id="QFU82977.1"/>
    </source>
</evidence>
<gene>
    <name evidence="3" type="primary">cheD</name>
    <name evidence="4" type="ORF">GCU68_10750</name>
</gene>
<evidence type="ECO:0000256" key="3">
    <source>
        <dbReference type="HAMAP-Rule" id="MF_01440"/>
    </source>
</evidence>
<reference evidence="4 5" key="1">
    <citation type="journal article" date="2007" name="Int. J. Syst. Evol. Microbiol.">
        <title>Natronorubrum sulfidifaciens sp. nov., an extremely haloalkaliphilic archaeon isolated from Aiding salt lake in Xin-Jiang, China.</title>
        <authorList>
            <person name="Cui H.L."/>
            <person name="Tohty D."/>
            <person name="Liu H.C."/>
            <person name="Liu S.J."/>
            <person name="Oren A."/>
            <person name="Zhou P.J."/>
        </authorList>
    </citation>
    <scope>NUCLEOTIDE SEQUENCE [LARGE SCALE GENOMIC DNA]</scope>
    <source>
        <strain evidence="4 5">7-3</strain>
    </source>
</reference>
<dbReference type="InterPro" id="IPR011324">
    <property type="entry name" value="Cytotoxic_necrot_fac-like_cat"/>
</dbReference>
<dbReference type="PANTHER" id="PTHR35147:SF1">
    <property type="entry name" value="CHEMORECEPTOR GLUTAMINE DEAMIDASE CHED-RELATED"/>
    <property type="match status" value="1"/>
</dbReference>
<comment type="catalytic activity">
    <reaction evidence="3">
        <text>L-glutaminyl-[protein] + H2O = L-glutamyl-[protein] + NH4(+)</text>
        <dbReference type="Rhea" id="RHEA:16441"/>
        <dbReference type="Rhea" id="RHEA-COMP:10207"/>
        <dbReference type="Rhea" id="RHEA-COMP:10208"/>
        <dbReference type="ChEBI" id="CHEBI:15377"/>
        <dbReference type="ChEBI" id="CHEBI:28938"/>
        <dbReference type="ChEBI" id="CHEBI:29973"/>
        <dbReference type="ChEBI" id="CHEBI:30011"/>
        <dbReference type="EC" id="3.5.1.44"/>
    </reaction>
</comment>
<keyword evidence="1 3" id="KW-0145">Chemotaxis</keyword>
<dbReference type="SUPFAM" id="SSF64438">
    <property type="entry name" value="CNF1/YfiH-like putative cysteine hydrolases"/>
    <property type="match status" value="1"/>
</dbReference>
<dbReference type="Gene3D" id="3.30.1330.200">
    <property type="match status" value="1"/>
</dbReference>
<keyword evidence="2 3" id="KW-0378">Hydrolase</keyword>
<dbReference type="EC" id="3.5.1.44" evidence="3"/>
<comment type="function">
    <text evidence="3">Probably deamidates glutamine residues to glutamate on methyl-accepting chemotaxis receptors (MCPs), playing an important role in chemotaxis.</text>
</comment>
<dbReference type="InterPro" id="IPR038592">
    <property type="entry name" value="CheD-like_sf"/>
</dbReference>
<dbReference type="EMBL" id="CP045488">
    <property type="protein sequence ID" value="QFU82977.1"/>
    <property type="molecule type" value="Genomic_DNA"/>
</dbReference>